<dbReference type="OrthoDB" id="6779144at2759"/>
<reference evidence="2 3" key="1">
    <citation type="journal article" date="2019" name="PLoS Biol.">
        <title>Sex chromosomes control vertical transmission of feminizing Wolbachia symbionts in an isopod.</title>
        <authorList>
            <person name="Becking T."/>
            <person name="Chebbi M.A."/>
            <person name="Giraud I."/>
            <person name="Moumen B."/>
            <person name="Laverre T."/>
            <person name="Caubet Y."/>
            <person name="Peccoud J."/>
            <person name="Gilbert C."/>
            <person name="Cordaux R."/>
        </authorList>
    </citation>
    <scope>NUCLEOTIDE SEQUENCE [LARGE SCALE GENOMIC DNA]</scope>
    <source>
        <strain evidence="2">ANa2</strain>
        <tissue evidence="2">Whole body excluding digestive tract and cuticle</tissue>
    </source>
</reference>
<feature type="non-terminal residue" evidence="2">
    <location>
        <position position="1"/>
    </location>
</feature>
<comment type="caution">
    <text evidence="2">The sequence shown here is derived from an EMBL/GenBank/DDBJ whole genome shotgun (WGS) entry which is preliminary data.</text>
</comment>
<comment type="similarity">
    <text evidence="1">Belongs to the GMC oxidoreductase family.</text>
</comment>
<dbReference type="GO" id="GO:0050660">
    <property type="term" value="F:flavin adenine dinucleotide binding"/>
    <property type="evidence" value="ECO:0007669"/>
    <property type="project" value="InterPro"/>
</dbReference>
<dbReference type="SUPFAM" id="SSF51905">
    <property type="entry name" value="FAD/NAD(P)-binding domain"/>
    <property type="match status" value="1"/>
</dbReference>
<accession>A0A5N5SJ94</accession>
<dbReference type="PANTHER" id="PTHR11552">
    <property type="entry name" value="GLUCOSE-METHANOL-CHOLINE GMC OXIDOREDUCTASE"/>
    <property type="match status" value="1"/>
</dbReference>
<evidence type="ECO:0000256" key="1">
    <source>
        <dbReference type="ARBA" id="ARBA00010790"/>
    </source>
</evidence>
<dbReference type="InterPro" id="IPR012132">
    <property type="entry name" value="GMC_OxRdtase"/>
</dbReference>
<dbReference type="AlphaFoldDB" id="A0A5N5SJ94"/>
<gene>
    <name evidence="2" type="ORF">Anas_04618</name>
</gene>
<organism evidence="2 3">
    <name type="scientific">Armadillidium nasatum</name>
    <dbReference type="NCBI Taxonomy" id="96803"/>
    <lineage>
        <taxon>Eukaryota</taxon>
        <taxon>Metazoa</taxon>
        <taxon>Ecdysozoa</taxon>
        <taxon>Arthropoda</taxon>
        <taxon>Crustacea</taxon>
        <taxon>Multicrustacea</taxon>
        <taxon>Malacostraca</taxon>
        <taxon>Eumalacostraca</taxon>
        <taxon>Peracarida</taxon>
        <taxon>Isopoda</taxon>
        <taxon>Oniscidea</taxon>
        <taxon>Crinocheta</taxon>
        <taxon>Armadillidiidae</taxon>
        <taxon>Armadillidium</taxon>
    </lineage>
</organism>
<name>A0A5N5SJ94_9CRUS</name>
<dbReference type="InterPro" id="IPR036188">
    <property type="entry name" value="FAD/NAD-bd_sf"/>
</dbReference>
<dbReference type="Gene3D" id="3.50.50.60">
    <property type="entry name" value="FAD/NAD(P)-binding domain"/>
    <property type="match status" value="1"/>
</dbReference>
<protein>
    <submittedName>
        <fullName evidence="2">Uncharacterized protein</fullName>
    </submittedName>
</protein>
<dbReference type="Proteomes" id="UP000326759">
    <property type="component" value="Unassembled WGS sequence"/>
</dbReference>
<dbReference type="EMBL" id="SEYY01024906">
    <property type="protein sequence ID" value="KAB7493778.1"/>
    <property type="molecule type" value="Genomic_DNA"/>
</dbReference>
<sequence>INYNCHNVLIDPNTNRAYGVRYFRNGAYHDVLARKEVILSAGIPLIKDLPVGFNFHDHVGFSLTFVTDKPITYIPQRYNNLITNMTFDLFKKGPLTNPGFDATAFLNSKFQDPKLSYPDIQVNLLPSTPATDGGLGDGGLGRKLLNLGDEL</sequence>
<feature type="non-terminal residue" evidence="2">
    <location>
        <position position="151"/>
    </location>
</feature>
<keyword evidence="3" id="KW-1185">Reference proteome</keyword>
<proteinExistence type="inferred from homology"/>
<dbReference type="GO" id="GO:0016491">
    <property type="term" value="F:oxidoreductase activity"/>
    <property type="evidence" value="ECO:0007669"/>
    <property type="project" value="TreeGrafter"/>
</dbReference>
<dbReference type="PANTHER" id="PTHR11552:SF147">
    <property type="entry name" value="CHOLINE DEHYDROGENASE, MITOCHONDRIAL"/>
    <property type="match status" value="1"/>
</dbReference>
<evidence type="ECO:0000313" key="2">
    <source>
        <dbReference type="EMBL" id="KAB7493778.1"/>
    </source>
</evidence>
<evidence type="ECO:0000313" key="3">
    <source>
        <dbReference type="Proteomes" id="UP000326759"/>
    </source>
</evidence>